<dbReference type="Proteomes" id="UP000637643">
    <property type="component" value="Unassembled WGS sequence"/>
</dbReference>
<evidence type="ECO:0000256" key="4">
    <source>
        <dbReference type="PROSITE-ProRule" id="PRU00335"/>
    </source>
</evidence>
<keyword evidence="3" id="KW-0804">Transcription</keyword>
<keyword evidence="2 4" id="KW-0238">DNA-binding</keyword>
<dbReference type="PRINTS" id="PR00455">
    <property type="entry name" value="HTHTETR"/>
</dbReference>
<keyword evidence="7" id="KW-1185">Reference proteome</keyword>
<dbReference type="InterPro" id="IPR036271">
    <property type="entry name" value="Tet_transcr_reg_TetR-rel_C_sf"/>
</dbReference>
<sequence>MTANAILKAALAQFAELGFEGASLAGIAQVVGIKKQSIATYFTKKEELFFAVFQAMSRHYIEFLAQLHGSLQAEPAEQRLRTVVFSNYRYKVEHPELTAFYKRAVQFPPPFFQDVLQQQIAEMEQRSSMLYRDIFEQGIRTGDIRQQQTDSLLAAFYCLLDGIAMQMFFYPPEEFERRLEDIWSIFWTGIRKI</sequence>
<dbReference type="GO" id="GO:0003700">
    <property type="term" value="F:DNA-binding transcription factor activity"/>
    <property type="evidence" value="ECO:0007669"/>
    <property type="project" value="TreeGrafter"/>
</dbReference>
<evidence type="ECO:0000256" key="3">
    <source>
        <dbReference type="ARBA" id="ARBA00023163"/>
    </source>
</evidence>
<dbReference type="PANTHER" id="PTHR30055:SF238">
    <property type="entry name" value="MYCOFACTOCIN BIOSYNTHESIS TRANSCRIPTIONAL REGULATOR MFTR-RELATED"/>
    <property type="match status" value="1"/>
</dbReference>
<keyword evidence="1" id="KW-0805">Transcription regulation</keyword>
<reference evidence="6" key="2">
    <citation type="submission" date="2020-09" db="EMBL/GenBank/DDBJ databases">
        <authorList>
            <person name="Sun Q."/>
            <person name="Zhou Y."/>
        </authorList>
    </citation>
    <scope>NUCLEOTIDE SEQUENCE</scope>
    <source>
        <strain evidence="6">CGMCC 1.16134</strain>
    </source>
</reference>
<evidence type="ECO:0000256" key="1">
    <source>
        <dbReference type="ARBA" id="ARBA00023015"/>
    </source>
</evidence>
<dbReference type="Gene3D" id="1.10.357.10">
    <property type="entry name" value="Tetracycline Repressor, domain 2"/>
    <property type="match status" value="1"/>
</dbReference>
<dbReference type="Gene3D" id="1.10.10.60">
    <property type="entry name" value="Homeodomain-like"/>
    <property type="match status" value="1"/>
</dbReference>
<evidence type="ECO:0000259" key="5">
    <source>
        <dbReference type="PROSITE" id="PS50977"/>
    </source>
</evidence>
<dbReference type="GO" id="GO:0000976">
    <property type="term" value="F:transcription cis-regulatory region binding"/>
    <property type="evidence" value="ECO:0007669"/>
    <property type="project" value="TreeGrafter"/>
</dbReference>
<feature type="domain" description="HTH tetR-type" evidence="5">
    <location>
        <begin position="1"/>
        <end position="60"/>
    </location>
</feature>
<gene>
    <name evidence="6" type="ORF">GCM10010912_38460</name>
</gene>
<dbReference type="PANTHER" id="PTHR30055">
    <property type="entry name" value="HTH-TYPE TRANSCRIPTIONAL REGULATOR RUTR"/>
    <property type="match status" value="1"/>
</dbReference>
<dbReference type="AlphaFoldDB" id="A0A917CJP2"/>
<evidence type="ECO:0000256" key="2">
    <source>
        <dbReference type="ARBA" id="ARBA00023125"/>
    </source>
</evidence>
<dbReference type="SUPFAM" id="SSF46689">
    <property type="entry name" value="Homeodomain-like"/>
    <property type="match status" value="1"/>
</dbReference>
<dbReference type="EMBL" id="BMKR01000016">
    <property type="protein sequence ID" value="GGF89623.1"/>
    <property type="molecule type" value="Genomic_DNA"/>
</dbReference>
<dbReference type="InterPro" id="IPR050109">
    <property type="entry name" value="HTH-type_TetR-like_transc_reg"/>
</dbReference>
<reference evidence="6" key="1">
    <citation type="journal article" date="2014" name="Int. J. Syst. Evol. Microbiol.">
        <title>Complete genome sequence of Corynebacterium casei LMG S-19264T (=DSM 44701T), isolated from a smear-ripened cheese.</title>
        <authorList>
            <consortium name="US DOE Joint Genome Institute (JGI-PGF)"/>
            <person name="Walter F."/>
            <person name="Albersmeier A."/>
            <person name="Kalinowski J."/>
            <person name="Ruckert C."/>
        </authorList>
    </citation>
    <scope>NUCLEOTIDE SEQUENCE</scope>
    <source>
        <strain evidence="6">CGMCC 1.16134</strain>
    </source>
</reference>
<protein>
    <submittedName>
        <fullName evidence="6">TetR family transcriptional regulator</fullName>
    </submittedName>
</protein>
<proteinExistence type="predicted"/>
<feature type="DNA-binding region" description="H-T-H motif" evidence="4">
    <location>
        <begin position="23"/>
        <end position="42"/>
    </location>
</feature>
<dbReference type="InterPro" id="IPR001647">
    <property type="entry name" value="HTH_TetR"/>
</dbReference>
<dbReference type="Pfam" id="PF00440">
    <property type="entry name" value="TetR_N"/>
    <property type="match status" value="1"/>
</dbReference>
<dbReference type="SUPFAM" id="SSF48498">
    <property type="entry name" value="Tetracyclin repressor-like, C-terminal domain"/>
    <property type="match status" value="1"/>
</dbReference>
<evidence type="ECO:0000313" key="7">
    <source>
        <dbReference type="Proteomes" id="UP000637643"/>
    </source>
</evidence>
<dbReference type="RefSeq" id="WP_189027726.1">
    <property type="nucleotide sequence ID" value="NZ_BMKR01000016.1"/>
</dbReference>
<accession>A0A917CJP2</accession>
<dbReference type="PROSITE" id="PS50977">
    <property type="entry name" value="HTH_TETR_2"/>
    <property type="match status" value="1"/>
</dbReference>
<evidence type="ECO:0000313" key="6">
    <source>
        <dbReference type="EMBL" id="GGF89623.1"/>
    </source>
</evidence>
<dbReference type="InterPro" id="IPR009057">
    <property type="entry name" value="Homeodomain-like_sf"/>
</dbReference>
<organism evidence="6 7">
    <name type="scientific">Paenibacillus albidus</name>
    <dbReference type="NCBI Taxonomy" id="2041023"/>
    <lineage>
        <taxon>Bacteria</taxon>
        <taxon>Bacillati</taxon>
        <taxon>Bacillota</taxon>
        <taxon>Bacilli</taxon>
        <taxon>Bacillales</taxon>
        <taxon>Paenibacillaceae</taxon>
        <taxon>Paenibacillus</taxon>
    </lineage>
</organism>
<comment type="caution">
    <text evidence="6">The sequence shown here is derived from an EMBL/GenBank/DDBJ whole genome shotgun (WGS) entry which is preliminary data.</text>
</comment>
<name>A0A917CJP2_9BACL</name>